<dbReference type="EMBL" id="JAVRHY010000006">
    <property type="protein sequence ID" value="MDT0618604.1"/>
    <property type="molecule type" value="Genomic_DNA"/>
</dbReference>
<name>A0ABU3B803_9GAMM</name>
<feature type="domain" description="Carboxymuconolactone decarboxylase-like" evidence="1">
    <location>
        <begin position="37"/>
        <end position="116"/>
    </location>
</feature>
<accession>A0ABU3B803</accession>
<dbReference type="InterPro" id="IPR029032">
    <property type="entry name" value="AhpD-like"/>
</dbReference>
<dbReference type="Pfam" id="PF02627">
    <property type="entry name" value="CMD"/>
    <property type="match status" value="1"/>
</dbReference>
<evidence type="ECO:0000313" key="3">
    <source>
        <dbReference type="Proteomes" id="UP001259982"/>
    </source>
</evidence>
<sequence length="136" mass="15160">MAEPSDESRYDRGMAFFEAVHPDAARAMRNNLGEIAPDLLRYIAEFPFGDLYSRDGLDQKLRQTATLAALATGGHMTQLKIHLEIARRMGFSTDELVEILMQITPYAGFPAAINAVMTLKDVVESCPVLDRQSKKE</sequence>
<gene>
    <name evidence="2" type="ORF">RM531_08940</name>
</gene>
<dbReference type="RefSeq" id="WP_311658757.1">
    <property type="nucleotide sequence ID" value="NZ_JAVRHY010000006.1"/>
</dbReference>
<dbReference type="PANTHER" id="PTHR33570">
    <property type="entry name" value="4-CARBOXYMUCONOLACTONE DECARBOXYLASE FAMILY PROTEIN"/>
    <property type="match status" value="1"/>
</dbReference>
<reference evidence="2 3" key="1">
    <citation type="submission" date="2023-09" db="EMBL/GenBank/DDBJ databases">
        <authorList>
            <person name="Rey-Velasco X."/>
        </authorList>
    </citation>
    <scope>NUCLEOTIDE SEQUENCE [LARGE SCALE GENOMIC DNA]</scope>
    <source>
        <strain evidence="2 3">P385</strain>
    </source>
</reference>
<dbReference type="InterPro" id="IPR003779">
    <property type="entry name" value="CMD-like"/>
</dbReference>
<dbReference type="SUPFAM" id="SSF69118">
    <property type="entry name" value="AhpD-like"/>
    <property type="match status" value="1"/>
</dbReference>
<evidence type="ECO:0000313" key="2">
    <source>
        <dbReference type="EMBL" id="MDT0618604.1"/>
    </source>
</evidence>
<comment type="caution">
    <text evidence="2">The sequence shown here is derived from an EMBL/GenBank/DDBJ whole genome shotgun (WGS) entry which is preliminary data.</text>
</comment>
<proteinExistence type="predicted"/>
<dbReference type="Proteomes" id="UP001259982">
    <property type="component" value="Unassembled WGS sequence"/>
</dbReference>
<organism evidence="2 3">
    <name type="scientific">Spectribacter acetivorans</name>
    <dbReference type="NCBI Taxonomy" id="3075603"/>
    <lineage>
        <taxon>Bacteria</taxon>
        <taxon>Pseudomonadati</taxon>
        <taxon>Pseudomonadota</taxon>
        <taxon>Gammaproteobacteria</taxon>
        <taxon>Salinisphaerales</taxon>
        <taxon>Salinisphaeraceae</taxon>
        <taxon>Spectribacter</taxon>
    </lineage>
</organism>
<dbReference type="Gene3D" id="1.20.1290.10">
    <property type="entry name" value="AhpD-like"/>
    <property type="match status" value="1"/>
</dbReference>
<protein>
    <submittedName>
        <fullName evidence="2">Carboxymuconolactone decarboxylase family protein</fullName>
    </submittedName>
</protein>
<keyword evidence="3" id="KW-1185">Reference proteome</keyword>
<dbReference type="InterPro" id="IPR052512">
    <property type="entry name" value="4CMD/NDH-1_regulator"/>
</dbReference>
<evidence type="ECO:0000259" key="1">
    <source>
        <dbReference type="Pfam" id="PF02627"/>
    </source>
</evidence>
<dbReference type="PANTHER" id="PTHR33570:SF10">
    <property type="entry name" value="GAMMA-CARBOXYMUCONOLACTONE DECARBOXYLASE"/>
    <property type="match status" value="1"/>
</dbReference>